<sequence>MTLAGQYGIEYWKCRTLMLIACEYADQGNDGAEAPALRFLAKAVALEAAMVQVCKQLKVDVKAIKTMPDCPDDDVKPEAL</sequence>
<gene>
    <name evidence="1" type="ORF">A1507_08660</name>
</gene>
<evidence type="ECO:0000313" key="2">
    <source>
        <dbReference type="Proteomes" id="UP000077857"/>
    </source>
</evidence>
<dbReference type="RefSeq" id="WP_064039833.1">
    <property type="nucleotide sequence ID" value="NZ_LUUJ01000054.1"/>
</dbReference>
<dbReference type="AlphaFoldDB" id="A0A177NMA4"/>
<reference evidence="1 2" key="1">
    <citation type="submission" date="2016-03" db="EMBL/GenBank/DDBJ databases">
        <authorList>
            <person name="Ploux O."/>
        </authorList>
    </citation>
    <scope>NUCLEOTIDE SEQUENCE [LARGE SCALE GENOMIC DNA]</scope>
    <source>
        <strain evidence="1 2">R-45378</strain>
    </source>
</reference>
<accession>A0A177NMA4</accession>
<comment type="caution">
    <text evidence="1">The sequence shown here is derived from an EMBL/GenBank/DDBJ whole genome shotgun (WGS) entry which is preliminary data.</text>
</comment>
<organism evidence="1 2">
    <name type="scientific">Methylomonas koyamae</name>
    <dbReference type="NCBI Taxonomy" id="702114"/>
    <lineage>
        <taxon>Bacteria</taxon>
        <taxon>Pseudomonadati</taxon>
        <taxon>Pseudomonadota</taxon>
        <taxon>Gammaproteobacteria</taxon>
        <taxon>Methylococcales</taxon>
        <taxon>Methylococcaceae</taxon>
        <taxon>Methylomonas</taxon>
    </lineage>
</organism>
<dbReference type="EMBL" id="LUUJ01000054">
    <property type="protein sequence ID" value="OAI18962.1"/>
    <property type="molecule type" value="Genomic_DNA"/>
</dbReference>
<proteinExistence type="predicted"/>
<dbReference type="Proteomes" id="UP000077857">
    <property type="component" value="Unassembled WGS sequence"/>
</dbReference>
<protein>
    <submittedName>
        <fullName evidence="1">Uncharacterized protein</fullName>
    </submittedName>
</protein>
<name>A0A177NMA4_9GAMM</name>
<dbReference type="OrthoDB" id="9953830at2"/>
<evidence type="ECO:0000313" key="1">
    <source>
        <dbReference type="EMBL" id="OAI18962.1"/>
    </source>
</evidence>